<organism evidence="2">
    <name type="scientific">Oryza meridionalis</name>
    <dbReference type="NCBI Taxonomy" id="40149"/>
    <lineage>
        <taxon>Eukaryota</taxon>
        <taxon>Viridiplantae</taxon>
        <taxon>Streptophyta</taxon>
        <taxon>Embryophyta</taxon>
        <taxon>Tracheophyta</taxon>
        <taxon>Spermatophyta</taxon>
        <taxon>Magnoliopsida</taxon>
        <taxon>Liliopsida</taxon>
        <taxon>Poales</taxon>
        <taxon>Poaceae</taxon>
        <taxon>BOP clade</taxon>
        <taxon>Oryzoideae</taxon>
        <taxon>Oryzeae</taxon>
        <taxon>Oryzinae</taxon>
        <taxon>Oryza</taxon>
    </lineage>
</organism>
<dbReference type="HOGENOM" id="CLU_925546_0_0_1"/>
<keyword evidence="1" id="KW-0812">Transmembrane</keyword>
<keyword evidence="3" id="KW-1185">Reference proteome</keyword>
<keyword evidence="1" id="KW-0472">Membrane</keyword>
<feature type="transmembrane region" description="Helical" evidence="1">
    <location>
        <begin position="171"/>
        <end position="193"/>
    </location>
</feature>
<dbReference type="AlphaFoldDB" id="A0A0E0DAP0"/>
<name>A0A0E0DAP0_9ORYZ</name>
<reference evidence="2" key="2">
    <citation type="submission" date="2018-05" db="EMBL/GenBank/DDBJ databases">
        <title>OmerRS3 (Oryza meridionalis Reference Sequence Version 3).</title>
        <authorList>
            <person name="Zhang J."/>
            <person name="Kudrna D."/>
            <person name="Lee S."/>
            <person name="Talag J."/>
            <person name="Welchert J."/>
            <person name="Wing R.A."/>
        </authorList>
    </citation>
    <scope>NUCLEOTIDE SEQUENCE [LARGE SCALE GENOMIC DNA]</scope>
    <source>
        <strain evidence="2">cv. OR44</strain>
    </source>
</reference>
<dbReference type="Gramene" id="OMERI04G02270.1">
    <property type="protein sequence ID" value="OMERI04G02270.1"/>
    <property type="gene ID" value="OMERI04G02270"/>
</dbReference>
<evidence type="ECO:0000313" key="3">
    <source>
        <dbReference type="Proteomes" id="UP000008021"/>
    </source>
</evidence>
<dbReference type="Proteomes" id="UP000008021">
    <property type="component" value="Chromosome 4"/>
</dbReference>
<protein>
    <submittedName>
        <fullName evidence="2">Uncharacterized protein</fullName>
    </submittedName>
</protein>
<reference evidence="2" key="1">
    <citation type="submission" date="2015-04" db="UniProtKB">
        <authorList>
            <consortium name="EnsemblPlants"/>
        </authorList>
    </citation>
    <scope>IDENTIFICATION</scope>
</reference>
<accession>A0A0E0DAP0</accession>
<proteinExistence type="predicted"/>
<evidence type="ECO:0000256" key="1">
    <source>
        <dbReference type="SAM" id="Phobius"/>
    </source>
</evidence>
<sequence length="289" mass="30435">MALLLRVAKKGRATAAMALVGGRGVASSAVDSAAGRALATLDHVPKVPGAQPLGLGLKPGLAQILAPSGKLKLGAGGGGLPYSSSAISSGGGGGDAAAEKCSLPASPPTTAGVACRTYGTRGGWPCQAPPEALKEMEDAFRAQMKITEDAIKAHTAECLSSKKLLKAPRPLYQVFLVCVFVLAAVSILVIGFFDYALTVGEMTVVNFLNGKEFKAVKTDFMDEAEARLLDLAQQERVREVRNRYVQEAWTESMGCLIRALTLKSYRDSWFRTKEEDSNNSTTVATPSAK</sequence>
<evidence type="ECO:0000313" key="2">
    <source>
        <dbReference type="EnsemblPlants" id="OMERI04G02270.1"/>
    </source>
</evidence>
<dbReference type="EnsemblPlants" id="OMERI04G02270.1">
    <property type="protein sequence ID" value="OMERI04G02270.1"/>
    <property type="gene ID" value="OMERI04G02270"/>
</dbReference>
<keyword evidence="1" id="KW-1133">Transmembrane helix</keyword>